<organism evidence="2 3">
    <name type="scientific">Enhygromyxa salina</name>
    <dbReference type="NCBI Taxonomy" id="215803"/>
    <lineage>
        <taxon>Bacteria</taxon>
        <taxon>Pseudomonadati</taxon>
        <taxon>Myxococcota</taxon>
        <taxon>Polyangia</taxon>
        <taxon>Nannocystales</taxon>
        <taxon>Nannocystaceae</taxon>
        <taxon>Enhygromyxa</taxon>
    </lineage>
</organism>
<evidence type="ECO:0000313" key="3">
    <source>
        <dbReference type="Proteomes" id="UP000238823"/>
    </source>
</evidence>
<keyword evidence="1" id="KW-0732">Signal</keyword>
<dbReference type="Proteomes" id="UP000238823">
    <property type="component" value="Unassembled WGS sequence"/>
</dbReference>
<name>A0A2S9YS93_9BACT</name>
<dbReference type="OrthoDB" id="5520062at2"/>
<dbReference type="RefSeq" id="WP_106089287.1">
    <property type="nucleotide sequence ID" value="NZ_PVNL01000046.1"/>
</dbReference>
<feature type="signal peptide" evidence="1">
    <location>
        <begin position="1"/>
        <end position="23"/>
    </location>
</feature>
<reference evidence="2 3" key="1">
    <citation type="submission" date="2018-03" db="EMBL/GenBank/DDBJ databases">
        <title>Draft Genome Sequences of the Obligatory Marine Myxobacteria Enhygromyxa salina SWB007.</title>
        <authorList>
            <person name="Poehlein A."/>
            <person name="Moghaddam J.A."/>
            <person name="Harms H."/>
            <person name="Alanjari M."/>
            <person name="Koenig G.M."/>
            <person name="Daniel R."/>
            <person name="Schaeberle T.F."/>
        </authorList>
    </citation>
    <scope>NUCLEOTIDE SEQUENCE [LARGE SCALE GENOMIC DNA]</scope>
    <source>
        <strain evidence="2 3">SWB007</strain>
    </source>
</reference>
<proteinExistence type="predicted"/>
<sequence>MSKTQSKLIALALVGACSFGVWKAADALFGDEAQGTKHAVNQVWIDHVPTDDRDMVTHFVLVDHRDGQFGVIGRSSQWRIGVEVFRWQLQGSDLRMYFPQERTRGQVEIETWACEGEAPQPFELCMKVTNKNGRSMTMYSRKDWVIDPQDVDDSLEDLAADEPLLGGALQGLDSGAPLGELDLEAADAWDLRQIYFQLGSGF</sequence>
<feature type="chain" id="PRO_5015555537" description="Lipoprotein" evidence="1">
    <location>
        <begin position="24"/>
        <end position="202"/>
    </location>
</feature>
<evidence type="ECO:0008006" key="4">
    <source>
        <dbReference type="Google" id="ProtNLM"/>
    </source>
</evidence>
<comment type="caution">
    <text evidence="2">The sequence shown here is derived from an EMBL/GenBank/DDBJ whole genome shotgun (WGS) entry which is preliminary data.</text>
</comment>
<gene>
    <name evidence="2" type="ORF">ENSA7_22590</name>
</gene>
<dbReference type="AlphaFoldDB" id="A0A2S9YS93"/>
<evidence type="ECO:0000256" key="1">
    <source>
        <dbReference type="SAM" id="SignalP"/>
    </source>
</evidence>
<dbReference type="EMBL" id="PVNL01000046">
    <property type="protein sequence ID" value="PRQ07975.1"/>
    <property type="molecule type" value="Genomic_DNA"/>
</dbReference>
<protein>
    <recommendedName>
        <fullName evidence="4">Lipoprotein</fullName>
    </recommendedName>
</protein>
<accession>A0A2S9YS93</accession>
<evidence type="ECO:0000313" key="2">
    <source>
        <dbReference type="EMBL" id="PRQ07975.1"/>
    </source>
</evidence>